<dbReference type="InterPro" id="IPR050167">
    <property type="entry name" value="Ser_Thr_protein_kinase"/>
</dbReference>
<dbReference type="OrthoDB" id="339325at2759"/>
<proteinExistence type="inferred from homology"/>
<dbReference type="Pfam" id="PF07714">
    <property type="entry name" value="PK_Tyr_Ser-Thr"/>
    <property type="match status" value="1"/>
</dbReference>
<dbReference type="PROSITE" id="PS50011">
    <property type="entry name" value="PROTEIN_KINASE_DOM"/>
    <property type="match status" value="1"/>
</dbReference>
<dbReference type="CDD" id="cd13999">
    <property type="entry name" value="STKc_MAP3K-like"/>
    <property type="match status" value="1"/>
</dbReference>
<evidence type="ECO:0000313" key="7">
    <source>
        <dbReference type="EMBL" id="OHS97846.1"/>
    </source>
</evidence>
<evidence type="ECO:0000313" key="8">
    <source>
        <dbReference type="Proteomes" id="UP000179807"/>
    </source>
</evidence>
<dbReference type="EMBL" id="MLAK01001092">
    <property type="protein sequence ID" value="OHS97846.1"/>
    <property type="molecule type" value="Genomic_DNA"/>
</dbReference>
<accession>A0A1J4JF60</accession>
<keyword evidence="7" id="KW-0808">Transferase</keyword>
<dbReference type="InterPro" id="IPR011009">
    <property type="entry name" value="Kinase-like_dom_sf"/>
</dbReference>
<evidence type="ECO:0000256" key="1">
    <source>
        <dbReference type="ARBA" id="ARBA00022527"/>
    </source>
</evidence>
<evidence type="ECO:0000256" key="4">
    <source>
        <dbReference type="PROSITE-ProRule" id="PRU10141"/>
    </source>
</evidence>
<dbReference type="PROSITE" id="PS00108">
    <property type="entry name" value="PROTEIN_KINASE_ST"/>
    <property type="match status" value="1"/>
</dbReference>
<dbReference type="SUPFAM" id="SSF56112">
    <property type="entry name" value="Protein kinase-like (PK-like)"/>
    <property type="match status" value="1"/>
</dbReference>
<dbReference type="PRINTS" id="PR00109">
    <property type="entry name" value="TYRKINASE"/>
</dbReference>
<dbReference type="PANTHER" id="PTHR23257:SF958">
    <property type="entry name" value="SERINE_THREONINE-PROTEIN KINASE WNK4"/>
    <property type="match status" value="1"/>
</dbReference>
<dbReference type="GeneID" id="94845220"/>
<name>A0A1J4JF60_9EUKA</name>
<dbReference type="GO" id="GO:0004674">
    <property type="term" value="F:protein serine/threonine kinase activity"/>
    <property type="evidence" value="ECO:0007669"/>
    <property type="project" value="UniProtKB-KW"/>
</dbReference>
<organism evidence="7 8">
    <name type="scientific">Tritrichomonas foetus</name>
    <dbReference type="NCBI Taxonomy" id="1144522"/>
    <lineage>
        <taxon>Eukaryota</taxon>
        <taxon>Metamonada</taxon>
        <taxon>Parabasalia</taxon>
        <taxon>Tritrichomonadida</taxon>
        <taxon>Tritrichomonadidae</taxon>
        <taxon>Tritrichomonas</taxon>
    </lineage>
</organism>
<dbReference type="SMART" id="SM00220">
    <property type="entry name" value="S_TKc"/>
    <property type="match status" value="1"/>
</dbReference>
<sequence length="388" mass="44522">MNKLEKILSGLGNFIVKLEDFRIDKVIGSGGFGEVYHAIHLKSGTECAVKKLNFESLEGKHLKYFVREVNVLSKCNYRFLLPFLGFTNSAPFTIITKYIKNGSLFNALRNKEEYPMIDGTQLTKIAIGVSRGMKELHSLSIIHRDLKSLNILLDENYLPKICDFGVSCFSSTGKDDLKTKYIGTAHWMAPELFSTGNYTAKVDVYSFGLLLYEMVTKKTPFHKLNAAQVAVAVVMDKERPVIPKNIPNGLKRLMQRCWRDSPAERPNFPEILQLFETGQVFFEGTDLKEIELFVNNLNLTSYIDEGNPLLILKETKNENQEIDKELPDCNIKKMKFNLVPPSLLDFDQENQINDVYLNDQTNDYIDNHIEYTKFNDITELQPYLKKMK</sequence>
<evidence type="ECO:0000256" key="2">
    <source>
        <dbReference type="ARBA" id="ARBA00022741"/>
    </source>
</evidence>
<dbReference type="GO" id="GO:0007165">
    <property type="term" value="P:signal transduction"/>
    <property type="evidence" value="ECO:0007669"/>
    <property type="project" value="TreeGrafter"/>
</dbReference>
<dbReference type="GO" id="GO:0005524">
    <property type="term" value="F:ATP binding"/>
    <property type="evidence" value="ECO:0007669"/>
    <property type="project" value="UniProtKB-UniRule"/>
</dbReference>
<dbReference type="InterPro" id="IPR000719">
    <property type="entry name" value="Prot_kinase_dom"/>
</dbReference>
<evidence type="ECO:0000259" key="6">
    <source>
        <dbReference type="PROSITE" id="PS50011"/>
    </source>
</evidence>
<dbReference type="Gene3D" id="1.10.510.10">
    <property type="entry name" value="Transferase(Phosphotransferase) domain 1"/>
    <property type="match status" value="1"/>
</dbReference>
<keyword evidence="3 4" id="KW-0067">ATP-binding</keyword>
<dbReference type="RefSeq" id="XP_068350983.1">
    <property type="nucleotide sequence ID" value="XM_068510516.1"/>
</dbReference>
<reference evidence="7" key="1">
    <citation type="submission" date="2016-10" db="EMBL/GenBank/DDBJ databases">
        <authorList>
            <person name="Benchimol M."/>
            <person name="Almeida L.G."/>
            <person name="Vasconcelos A.T."/>
            <person name="Perreira-Neves A."/>
            <person name="Rosa I.A."/>
            <person name="Tasca T."/>
            <person name="Bogo M.R."/>
            <person name="de Souza W."/>
        </authorList>
    </citation>
    <scope>NUCLEOTIDE SEQUENCE [LARGE SCALE GENOMIC DNA]</scope>
    <source>
        <strain evidence="7">K</strain>
    </source>
</reference>
<keyword evidence="7" id="KW-0418">Kinase</keyword>
<gene>
    <name evidence="7" type="ORF">TRFO_35882</name>
</gene>
<comment type="similarity">
    <text evidence="5">Belongs to the protein kinase superfamily.</text>
</comment>
<dbReference type="PROSITE" id="PS00107">
    <property type="entry name" value="PROTEIN_KINASE_ATP"/>
    <property type="match status" value="1"/>
</dbReference>
<keyword evidence="1 5" id="KW-0723">Serine/threonine-protein kinase</keyword>
<dbReference type="InterPro" id="IPR001245">
    <property type="entry name" value="Ser-Thr/Tyr_kinase_cat_dom"/>
</dbReference>
<keyword evidence="8" id="KW-1185">Reference proteome</keyword>
<comment type="caution">
    <text evidence="7">The sequence shown here is derived from an EMBL/GenBank/DDBJ whole genome shotgun (WGS) entry which is preliminary data.</text>
</comment>
<dbReference type="InterPro" id="IPR008271">
    <property type="entry name" value="Ser/Thr_kinase_AS"/>
</dbReference>
<dbReference type="VEuPathDB" id="TrichDB:TRFO_35882"/>
<feature type="binding site" evidence="4">
    <location>
        <position position="51"/>
    </location>
    <ligand>
        <name>ATP</name>
        <dbReference type="ChEBI" id="CHEBI:30616"/>
    </ligand>
</feature>
<dbReference type="Proteomes" id="UP000179807">
    <property type="component" value="Unassembled WGS sequence"/>
</dbReference>
<evidence type="ECO:0000256" key="5">
    <source>
        <dbReference type="RuleBase" id="RU000304"/>
    </source>
</evidence>
<protein>
    <submittedName>
        <fullName evidence="7">TKL family protein kinase</fullName>
    </submittedName>
</protein>
<keyword evidence="2 4" id="KW-0547">Nucleotide-binding</keyword>
<feature type="domain" description="Protein kinase" evidence="6">
    <location>
        <begin position="21"/>
        <end position="282"/>
    </location>
</feature>
<dbReference type="GO" id="GO:0005737">
    <property type="term" value="C:cytoplasm"/>
    <property type="evidence" value="ECO:0007669"/>
    <property type="project" value="TreeGrafter"/>
</dbReference>
<dbReference type="AlphaFoldDB" id="A0A1J4JF60"/>
<evidence type="ECO:0000256" key="3">
    <source>
        <dbReference type="ARBA" id="ARBA00022840"/>
    </source>
</evidence>
<dbReference type="PANTHER" id="PTHR23257">
    <property type="entry name" value="SERINE-THREONINE PROTEIN KINASE"/>
    <property type="match status" value="1"/>
</dbReference>
<dbReference type="InterPro" id="IPR017441">
    <property type="entry name" value="Protein_kinase_ATP_BS"/>
</dbReference>